<evidence type="ECO:0000256" key="8">
    <source>
        <dbReference type="SAM" id="MobiDB-lite"/>
    </source>
</evidence>
<evidence type="ECO:0000256" key="7">
    <source>
        <dbReference type="RuleBase" id="RU000682"/>
    </source>
</evidence>
<dbReference type="EnsemblMetazoa" id="G13826.2">
    <property type="protein sequence ID" value="G13826.2:cds"/>
    <property type="gene ID" value="G13826"/>
</dbReference>
<evidence type="ECO:0000256" key="6">
    <source>
        <dbReference type="PROSITE-ProRule" id="PRU00108"/>
    </source>
</evidence>
<dbReference type="Proteomes" id="UP000005408">
    <property type="component" value="Unassembled WGS sequence"/>
</dbReference>
<dbReference type="GO" id="GO:0048513">
    <property type="term" value="P:animal organ development"/>
    <property type="evidence" value="ECO:0007669"/>
    <property type="project" value="TreeGrafter"/>
</dbReference>
<evidence type="ECO:0000259" key="9">
    <source>
        <dbReference type="PROSITE" id="PS50071"/>
    </source>
</evidence>
<dbReference type="PRINTS" id="PR00024">
    <property type="entry name" value="HOMEOBOX"/>
</dbReference>
<dbReference type="Gene3D" id="1.10.10.60">
    <property type="entry name" value="Homeodomain-like"/>
    <property type="match status" value="1"/>
</dbReference>
<evidence type="ECO:0000313" key="10">
    <source>
        <dbReference type="EnsemblMetazoa" id="G13826.2:cds"/>
    </source>
</evidence>
<dbReference type="PROSITE" id="PS00027">
    <property type="entry name" value="HOMEOBOX_1"/>
    <property type="match status" value="1"/>
</dbReference>
<dbReference type="InterPro" id="IPR001356">
    <property type="entry name" value="HD"/>
</dbReference>
<dbReference type="CDD" id="cd00086">
    <property type="entry name" value="homeodomain"/>
    <property type="match status" value="1"/>
</dbReference>
<dbReference type="PANTHER" id="PTHR45921:SF6">
    <property type="entry name" value="C15"/>
    <property type="match status" value="1"/>
</dbReference>
<keyword evidence="5 6" id="KW-0539">Nucleus</keyword>
<dbReference type="OMA" id="STAVHFH"/>
<dbReference type="SMART" id="SM00389">
    <property type="entry name" value="HOX"/>
    <property type="match status" value="1"/>
</dbReference>
<evidence type="ECO:0000256" key="5">
    <source>
        <dbReference type="ARBA" id="ARBA00023242"/>
    </source>
</evidence>
<dbReference type="SUPFAM" id="SSF46689">
    <property type="entry name" value="Homeodomain-like"/>
    <property type="match status" value="1"/>
</dbReference>
<evidence type="ECO:0000256" key="1">
    <source>
        <dbReference type="ARBA" id="ARBA00004123"/>
    </source>
</evidence>
<sequence length="254" mass="29285">MDLVTGQKKNQSQVRTMKMYSKFPESRDKEEQKSENQKDGAKSDKSNVIENKDENKITTVKHLRFGIENILQQESKAVKTERQIRESVSLGLSAVSGFYGQPFSLQKGGKLGTCYPYCSEVVLPWRETGSEKTTNCQITRRVGHPYQNRTPPKRKKPRTSFSRMTIIELEKRFDRQKYLASSERTSLAKSLKISDSQVKTWFQNRRTKWRRQAAEEKELERQAASRLLHVASAINGFSAPSPFVFPEKNKDSRT</sequence>
<keyword evidence="4 6" id="KW-0371">Homeobox</keyword>
<feature type="domain" description="Homeobox" evidence="9">
    <location>
        <begin position="152"/>
        <end position="212"/>
    </location>
</feature>
<dbReference type="Pfam" id="PF00046">
    <property type="entry name" value="Homeodomain"/>
    <property type="match status" value="1"/>
</dbReference>
<evidence type="ECO:0000256" key="4">
    <source>
        <dbReference type="ARBA" id="ARBA00023155"/>
    </source>
</evidence>
<dbReference type="GO" id="GO:0000981">
    <property type="term" value="F:DNA-binding transcription factor activity, RNA polymerase II-specific"/>
    <property type="evidence" value="ECO:0007669"/>
    <property type="project" value="InterPro"/>
</dbReference>
<dbReference type="AlphaFoldDB" id="A0A8W8IGN2"/>
<reference evidence="10" key="1">
    <citation type="submission" date="2022-08" db="UniProtKB">
        <authorList>
            <consortium name="EnsemblMetazoa"/>
        </authorList>
    </citation>
    <scope>IDENTIFICATION</scope>
    <source>
        <strain evidence="10">05x7-T-G4-1.051#20</strain>
    </source>
</reference>
<dbReference type="GO" id="GO:0000978">
    <property type="term" value="F:RNA polymerase II cis-regulatory region sequence-specific DNA binding"/>
    <property type="evidence" value="ECO:0007669"/>
    <property type="project" value="TreeGrafter"/>
</dbReference>
<dbReference type="PANTHER" id="PTHR45921">
    <property type="entry name" value="IP01054P"/>
    <property type="match status" value="1"/>
</dbReference>
<evidence type="ECO:0000256" key="3">
    <source>
        <dbReference type="ARBA" id="ARBA00023125"/>
    </source>
</evidence>
<feature type="region of interest" description="Disordered" evidence="8">
    <location>
        <begin position="1"/>
        <end position="53"/>
    </location>
</feature>
<feature type="DNA-binding region" description="Homeobox" evidence="6">
    <location>
        <begin position="154"/>
        <end position="213"/>
    </location>
</feature>
<accession>A0A8W8IGN2</accession>
<feature type="compositionally biased region" description="Basic and acidic residues" evidence="8">
    <location>
        <begin position="24"/>
        <end position="53"/>
    </location>
</feature>
<evidence type="ECO:0000256" key="2">
    <source>
        <dbReference type="ARBA" id="ARBA00022473"/>
    </source>
</evidence>
<evidence type="ECO:0000313" key="11">
    <source>
        <dbReference type="Proteomes" id="UP000005408"/>
    </source>
</evidence>
<dbReference type="GO" id="GO:0005634">
    <property type="term" value="C:nucleus"/>
    <property type="evidence" value="ECO:0007669"/>
    <property type="project" value="UniProtKB-SubCell"/>
</dbReference>
<dbReference type="InterPro" id="IPR042247">
    <property type="entry name" value="TLX1/2/3"/>
</dbReference>
<keyword evidence="3 6" id="KW-0238">DNA-binding</keyword>
<keyword evidence="11" id="KW-1185">Reference proteome</keyword>
<dbReference type="FunFam" id="1.10.10.60:FF:000040">
    <property type="entry name" value="T-cell leukemia homeobox protein 3"/>
    <property type="match status" value="1"/>
</dbReference>
<proteinExistence type="predicted"/>
<dbReference type="InterPro" id="IPR017970">
    <property type="entry name" value="Homeobox_CS"/>
</dbReference>
<name>A0A8W8IGN2_MAGGI</name>
<dbReference type="OrthoDB" id="6159439at2759"/>
<dbReference type="InterPro" id="IPR020479">
    <property type="entry name" value="HD_metazoa"/>
</dbReference>
<dbReference type="InterPro" id="IPR009057">
    <property type="entry name" value="Homeodomain-like_sf"/>
</dbReference>
<dbReference type="PROSITE" id="PS50071">
    <property type="entry name" value="HOMEOBOX_2"/>
    <property type="match status" value="1"/>
</dbReference>
<organism evidence="10 11">
    <name type="scientific">Magallana gigas</name>
    <name type="common">Pacific oyster</name>
    <name type="synonym">Crassostrea gigas</name>
    <dbReference type="NCBI Taxonomy" id="29159"/>
    <lineage>
        <taxon>Eukaryota</taxon>
        <taxon>Metazoa</taxon>
        <taxon>Spiralia</taxon>
        <taxon>Lophotrochozoa</taxon>
        <taxon>Mollusca</taxon>
        <taxon>Bivalvia</taxon>
        <taxon>Autobranchia</taxon>
        <taxon>Pteriomorphia</taxon>
        <taxon>Ostreida</taxon>
        <taxon>Ostreoidea</taxon>
        <taxon>Ostreidae</taxon>
        <taxon>Magallana</taxon>
    </lineage>
</organism>
<keyword evidence="2" id="KW-0217">Developmental protein</keyword>
<comment type="subcellular location">
    <subcellularLocation>
        <location evidence="1 6 7">Nucleus</location>
    </subcellularLocation>
</comment>
<protein>
    <recommendedName>
        <fullName evidence="9">Homeobox domain-containing protein</fullName>
    </recommendedName>
</protein>